<sequence length="273" mass="27399">MERTFDTPNPVHLYVELGSGSVDVTATEVTTTEVVALGEHADEVRIDRDGDRISVIGPKGRGGFFGGDPKIDLRITVPTASELVSKTGSADQRTAGTLALVKAKSGSGDIAVDRVSGATVVDTGSGDITVNDAGADLRAKSGSGDVGVASVAGSAGISTGSGDVTIGATGGAAVLKSGSGDLRVGQAHANLSMSTASGDLVIDTQHRGSVDAKNASGDVRIGIPGGVPVWTDVYTVTGRIGSDLEGAGQPQEGQDYIEVRAKSVSGDILLKQI</sequence>
<feature type="domain" description="DUF4097" evidence="1">
    <location>
        <begin position="20"/>
        <end position="223"/>
    </location>
</feature>
<dbReference type="Pfam" id="PF13349">
    <property type="entry name" value="DUF4097"/>
    <property type="match status" value="1"/>
</dbReference>
<reference evidence="2 3" key="1">
    <citation type="submission" date="2019-01" db="EMBL/GenBank/DDBJ databases">
        <title>Nocardioides guangzhouensis sp. nov., an actinobacterium isolated from soil.</title>
        <authorList>
            <person name="Fu Y."/>
            <person name="Cai Y."/>
            <person name="Lin Z."/>
            <person name="Chen P."/>
        </authorList>
    </citation>
    <scope>NUCLEOTIDE SEQUENCE [LARGE SCALE GENOMIC DNA]</scope>
    <source>
        <strain evidence="2 3">130</strain>
    </source>
</reference>
<keyword evidence="3" id="KW-1185">Reference proteome</keyword>
<gene>
    <name evidence="2" type="ORF">EKO23_12925</name>
</gene>
<evidence type="ECO:0000313" key="3">
    <source>
        <dbReference type="Proteomes" id="UP000295198"/>
    </source>
</evidence>
<evidence type="ECO:0000259" key="1">
    <source>
        <dbReference type="Pfam" id="PF13349"/>
    </source>
</evidence>
<dbReference type="InterPro" id="IPR025164">
    <property type="entry name" value="Toastrack_DUF4097"/>
</dbReference>
<evidence type="ECO:0000313" key="2">
    <source>
        <dbReference type="EMBL" id="RYP85375.1"/>
    </source>
</evidence>
<protein>
    <recommendedName>
        <fullName evidence="1">DUF4097 domain-containing protein</fullName>
    </recommendedName>
</protein>
<dbReference type="RefSeq" id="WP_134717900.1">
    <property type="nucleotide sequence ID" value="NZ_SDKM01000017.1"/>
</dbReference>
<dbReference type="EMBL" id="SDKM01000017">
    <property type="protein sequence ID" value="RYP85375.1"/>
    <property type="molecule type" value="Genomic_DNA"/>
</dbReference>
<dbReference type="OrthoDB" id="3252095at2"/>
<name>A0A4Q4ZCP8_9ACTN</name>
<dbReference type="Gene3D" id="2.160.20.120">
    <property type="match status" value="1"/>
</dbReference>
<dbReference type="AlphaFoldDB" id="A0A4Q4ZCP8"/>
<proteinExistence type="predicted"/>
<dbReference type="Proteomes" id="UP000295198">
    <property type="component" value="Unassembled WGS sequence"/>
</dbReference>
<comment type="caution">
    <text evidence="2">The sequence shown here is derived from an EMBL/GenBank/DDBJ whole genome shotgun (WGS) entry which is preliminary data.</text>
</comment>
<organism evidence="2 3">
    <name type="scientific">Nocardioides guangzhouensis</name>
    <dbReference type="NCBI Taxonomy" id="2497878"/>
    <lineage>
        <taxon>Bacteria</taxon>
        <taxon>Bacillati</taxon>
        <taxon>Actinomycetota</taxon>
        <taxon>Actinomycetes</taxon>
        <taxon>Propionibacteriales</taxon>
        <taxon>Nocardioidaceae</taxon>
        <taxon>Nocardioides</taxon>
    </lineage>
</organism>
<accession>A0A4Q4ZCP8</accession>